<proteinExistence type="predicted"/>
<accession>A0A8D8LQJ6</accession>
<name>A0A8D8LQJ6_9HEMI</name>
<dbReference type="EMBL" id="HBUF01030514">
    <property type="protein sequence ID" value="CAG6614509.1"/>
    <property type="molecule type" value="Transcribed_RNA"/>
</dbReference>
<reference evidence="1" key="1">
    <citation type="submission" date="2021-05" db="EMBL/GenBank/DDBJ databases">
        <authorList>
            <person name="Alioto T."/>
            <person name="Alioto T."/>
            <person name="Gomez Garrido J."/>
        </authorList>
    </citation>
    <scope>NUCLEOTIDE SEQUENCE</scope>
</reference>
<sequence>MRIYIFPQTTVLIILSRQIKLLAVSFSLLQNNTYLSIHKYLSYPIFIKDEKSKVRQTTTKEKILREKRNPAQKKRREKTNMYHVHKHLLRIDVGRNFVCK</sequence>
<organism evidence="1">
    <name type="scientific">Cacopsylla melanoneura</name>
    <dbReference type="NCBI Taxonomy" id="428564"/>
    <lineage>
        <taxon>Eukaryota</taxon>
        <taxon>Metazoa</taxon>
        <taxon>Ecdysozoa</taxon>
        <taxon>Arthropoda</taxon>
        <taxon>Hexapoda</taxon>
        <taxon>Insecta</taxon>
        <taxon>Pterygota</taxon>
        <taxon>Neoptera</taxon>
        <taxon>Paraneoptera</taxon>
        <taxon>Hemiptera</taxon>
        <taxon>Sternorrhyncha</taxon>
        <taxon>Psylloidea</taxon>
        <taxon>Psyllidae</taxon>
        <taxon>Psyllinae</taxon>
        <taxon>Cacopsylla</taxon>
    </lineage>
</organism>
<protein>
    <submittedName>
        <fullName evidence="1">Uncharacterized protein</fullName>
    </submittedName>
</protein>
<evidence type="ECO:0000313" key="1">
    <source>
        <dbReference type="EMBL" id="CAG6614509.1"/>
    </source>
</evidence>
<dbReference type="AlphaFoldDB" id="A0A8D8LQJ6"/>